<sequence>MAAYPGLLLQLDRAGVTTSDGGSWMMPEGPRMNSQVEVQYAVVHPDVAEALNDLGWRTVATHRLQQPSRRSSGDQSQAEGSSLVVIAHDAD</sequence>
<dbReference type="AlphaFoldDB" id="A0A6J7UEW4"/>
<evidence type="ECO:0000256" key="1">
    <source>
        <dbReference type="SAM" id="MobiDB-lite"/>
    </source>
</evidence>
<feature type="compositionally biased region" description="Polar residues" evidence="1">
    <location>
        <begin position="63"/>
        <end position="80"/>
    </location>
</feature>
<reference evidence="2" key="1">
    <citation type="submission" date="2020-05" db="EMBL/GenBank/DDBJ databases">
        <authorList>
            <person name="Chiriac C."/>
            <person name="Salcher M."/>
            <person name="Ghai R."/>
            <person name="Kavagutti S V."/>
        </authorList>
    </citation>
    <scope>NUCLEOTIDE SEQUENCE</scope>
</reference>
<accession>A0A6J7UEW4</accession>
<dbReference type="EMBL" id="CAFBQW010000040">
    <property type="protein sequence ID" value="CAB5064250.1"/>
    <property type="molecule type" value="Genomic_DNA"/>
</dbReference>
<proteinExistence type="predicted"/>
<evidence type="ECO:0000313" key="2">
    <source>
        <dbReference type="EMBL" id="CAB5064250.1"/>
    </source>
</evidence>
<protein>
    <submittedName>
        <fullName evidence="2">Unannotated protein</fullName>
    </submittedName>
</protein>
<feature type="region of interest" description="Disordered" evidence="1">
    <location>
        <begin position="62"/>
        <end position="91"/>
    </location>
</feature>
<organism evidence="2">
    <name type="scientific">freshwater metagenome</name>
    <dbReference type="NCBI Taxonomy" id="449393"/>
    <lineage>
        <taxon>unclassified sequences</taxon>
        <taxon>metagenomes</taxon>
        <taxon>ecological metagenomes</taxon>
    </lineage>
</organism>
<gene>
    <name evidence="2" type="ORF">UFOPK4354_00533</name>
</gene>
<name>A0A6J7UEW4_9ZZZZ</name>